<proteinExistence type="predicted"/>
<dbReference type="InterPro" id="IPR003661">
    <property type="entry name" value="HisK_dim/P_dom"/>
</dbReference>
<reference evidence="8" key="1">
    <citation type="journal article" date="2019" name="Int. J. Syst. Evol. Microbiol.">
        <title>The Global Catalogue of Microorganisms (GCM) 10K type strain sequencing project: providing services to taxonomists for standard genome sequencing and annotation.</title>
        <authorList>
            <consortium name="The Broad Institute Genomics Platform"/>
            <consortium name="The Broad Institute Genome Sequencing Center for Infectious Disease"/>
            <person name="Wu L."/>
            <person name="Ma J."/>
        </authorList>
    </citation>
    <scope>NUCLEOTIDE SEQUENCE [LARGE SCALE GENOMIC DNA]</scope>
    <source>
        <strain evidence="8">CGMCC 4.7192</strain>
    </source>
</reference>
<evidence type="ECO:0000256" key="2">
    <source>
        <dbReference type="ARBA" id="ARBA00012438"/>
    </source>
</evidence>
<evidence type="ECO:0000313" key="8">
    <source>
        <dbReference type="Proteomes" id="UP001597294"/>
    </source>
</evidence>
<dbReference type="Pfam" id="PF00512">
    <property type="entry name" value="HisKA"/>
    <property type="match status" value="1"/>
</dbReference>
<evidence type="ECO:0000256" key="1">
    <source>
        <dbReference type="ARBA" id="ARBA00000085"/>
    </source>
</evidence>
<dbReference type="SMART" id="SM00387">
    <property type="entry name" value="HATPase_c"/>
    <property type="match status" value="1"/>
</dbReference>
<evidence type="ECO:0000259" key="6">
    <source>
        <dbReference type="PROSITE" id="PS50109"/>
    </source>
</evidence>
<sequence length="417" mass="46252">MLVNEEYKLANIVVVSGDNNFRSDFVTSLRDVGFSNITCSTDYEFLDKLFPELLFLDVGSFGTSLKGVLAQIRHLQQQETCPVVCVEKSNQKALDDESMALFDDMISFPRDLNRLSLCCSSLLNLSYARRAWFLEREKFENEIAKKTEKADLALVLLKQAERKILENNPDLPLQRRNNSNIIADMSHELRTPLNAILGFSEIMKEERLGTLGHEKYRGYVGDIHNASKHLLGIVNDVLDLAKADAEENSLQITEVSILDAVNDTMRMLSLLAEESGIELSVNIADDFPSLKTDERRFKQVLTNLVTNAIKFTRRGGRVGIEGQFDLKDGAILMIIRDNGVGMSAEELALALTPYGQIQRAQAQTHVRGTGLGLPVSKRSVEALGGELLITSEPGLGTAVTLRFPLDLTIGNSSEGLF</sequence>
<name>A0ABW5BEZ8_9PROT</name>
<evidence type="ECO:0000313" key="7">
    <source>
        <dbReference type="EMBL" id="MFD2204563.1"/>
    </source>
</evidence>
<comment type="caution">
    <text evidence="7">The sequence shown here is derived from an EMBL/GenBank/DDBJ whole genome shotgun (WGS) entry which is preliminary data.</text>
</comment>
<dbReference type="Pfam" id="PF02518">
    <property type="entry name" value="HATPase_c"/>
    <property type="match status" value="1"/>
</dbReference>
<dbReference type="PANTHER" id="PTHR43047">
    <property type="entry name" value="TWO-COMPONENT HISTIDINE PROTEIN KINASE"/>
    <property type="match status" value="1"/>
</dbReference>
<gene>
    <name evidence="7" type="ORF">ACFSKO_03025</name>
</gene>
<dbReference type="InterPro" id="IPR004358">
    <property type="entry name" value="Sig_transdc_His_kin-like_C"/>
</dbReference>
<protein>
    <recommendedName>
        <fullName evidence="2">histidine kinase</fullName>
        <ecNumber evidence="2">2.7.13.3</ecNumber>
    </recommendedName>
</protein>
<evidence type="ECO:0000256" key="4">
    <source>
        <dbReference type="ARBA" id="ARBA00022679"/>
    </source>
</evidence>
<dbReference type="SUPFAM" id="SSF55874">
    <property type="entry name" value="ATPase domain of HSP90 chaperone/DNA topoisomerase II/histidine kinase"/>
    <property type="match status" value="1"/>
</dbReference>
<dbReference type="Gene3D" id="3.30.565.10">
    <property type="entry name" value="Histidine kinase-like ATPase, C-terminal domain"/>
    <property type="match status" value="1"/>
</dbReference>
<comment type="catalytic activity">
    <reaction evidence="1">
        <text>ATP + protein L-histidine = ADP + protein N-phospho-L-histidine.</text>
        <dbReference type="EC" id="2.7.13.3"/>
    </reaction>
</comment>
<feature type="domain" description="Histidine kinase" evidence="6">
    <location>
        <begin position="184"/>
        <end position="407"/>
    </location>
</feature>
<accession>A0ABW5BEZ8</accession>
<keyword evidence="8" id="KW-1185">Reference proteome</keyword>
<keyword evidence="4" id="KW-0808">Transferase</keyword>
<dbReference type="PRINTS" id="PR00344">
    <property type="entry name" value="BCTRLSENSOR"/>
</dbReference>
<dbReference type="EC" id="2.7.13.3" evidence="2"/>
<dbReference type="SUPFAM" id="SSF47384">
    <property type="entry name" value="Homodimeric domain of signal transducing histidine kinase"/>
    <property type="match status" value="1"/>
</dbReference>
<organism evidence="7 8">
    <name type="scientific">Kiloniella antarctica</name>
    <dbReference type="NCBI Taxonomy" id="1550907"/>
    <lineage>
        <taxon>Bacteria</taxon>
        <taxon>Pseudomonadati</taxon>
        <taxon>Pseudomonadota</taxon>
        <taxon>Alphaproteobacteria</taxon>
        <taxon>Rhodospirillales</taxon>
        <taxon>Kiloniellaceae</taxon>
        <taxon>Kiloniella</taxon>
    </lineage>
</organism>
<keyword evidence="3" id="KW-0597">Phosphoprotein</keyword>
<keyword evidence="5 7" id="KW-0418">Kinase</keyword>
<dbReference type="Gene3D" id="1.10.287.130">
    <property type="match status" value="1"/>
</dbReference>
<dbReference type="GO" id="GO:0016301">
    <property type="term" value="F:kinase activity"/>
    <property type="evidence" value="ECO:0007669"/>
    <property type="project" value="UniProtKB-KW"/>
</dbReference>
<dbReference type="Proteomes" id="UP001597294">
    <property type="component" value="Unassembled WGS sequence"/>
</dbReference>
<dbReference type="InterPro" id="IPR036097">
    <property type="entry name" value="HisK_dim/P_sf"/>
</dbReference>
<dbReference type="InterPro" id="IPR005467">
    <property type="entry name" value="His_kinase_dom"/>
</dbReference>
<dbReference type="PROSITE" id="PS50109">
    <property type="entry name" value="HIS_KIN"/>
    <property type="match status" value="1"/>
</dbReference>
<dbReference type="InterPro" id="IPR003594">
    <property type="entry name" value="HATPase_dom"/>
</dbReference>
<dbReference type="EMBL" id="JBHUII010000001">
    <property type="protein sequence ID" value="MFD2204563.1"/>
    <property type="molecule type" value="Genomic_DNA"/>
</dbReference>
<evidence type="ECO:0000256" key="5">
    <source>
        <dbReference type="ARBA" id="ARBA00022777"/>
    </source>
</evidence>
<dbReference type="CDD" id="cd00082">
    <property type="entry name" value="HisKA"/>
    <property type="match status" value="1"/>
</dbReference>
<evidence type="ECO:0000256" key="3">
    <source>
        <dbReference type="ARBA" id="ARBA00022553"/>
    </source>
</evidence>
<dbReference type="SMART" id="SM00388">
    <property type="entry name" value="HisKA"/>
    <property type="match status" value="1"/>
</dbReference>
<dbReference type="PANTHER" id="PTHR43047:SF72">
    <property type="entry name" value="OSMOSENSING HISTIDINE PROTEIN KINASE SLN1"/>
    <property type="match status" value="1"/>
</dbReference>
<dbReference type="SUPFAM" id="SSF52172">
    <property type="entry name" value="CheY-like"/>
    <property type="match status" value="1"/>
</dbReference>
<dbReference type="InterPro" id="IPR011006">
    <property type="entry name" value="CheY-like_superfamily"/>
</dbReference>
<dbReference type="InterPro" id="IPR036890">
    <property type="entry name" value="HATPase_C_sf"/>
</dbReference>